<name>A0A8T3VD55_9EURY</name>
<reference evidence="2" key="1">
    <citation type="submission" date="2019-04" db="EMBL/GenBank/DDBJ databases">
        <title>Evolution of Biomass-Degrading Anaerobic Consortia Revealed by Metagenomics.</title>
        <authorList>
            <person name="Peng X."/>
        </authorList>
    </citation>
    <scope>NUCLEOTIDE SEQUENCE</scope>
    <source>
        <strain evidence="2">SIG12</strain>
    </source>
</reference>
<accession>A0A8T3VD55</accession>
<dbReference type="InterPro" id="IPR011050">
    <property type="entry name" value="Pectin_lyase_fold/virulence"/>
</dbReference>
<gene>
    <name evidence="2" type="ORF">E7Z73_08080</name>
</gene>
<dbReference type="InterPro" id="IPR012334">
    <property type="entry name" value="Pectin_lyas_fold"/>
</dbReference>
<feature type="domain" description="Right handed beta helix" evidence="1">
    <location>
        <begin position="130"/>
        <end position="305"/>
    </location>
</feature>
<evidence type="ECO:0000259" key="1">
    <source>
        <dbReference type="Pfam" id="PF13229"/>
    </source>
</evidence>
<proteinExistence type="predicted"/>
<dbReference type="Gene3D" id="2.60.40.1120">
    <property type="entry name" value="Carboxypeptidase-like, regulatory domain"/>
    <property type="match status" value="2"/>
</dbReference>
<dbReference type="InterPro" id="IPR013783">
    <property type="entry name" value="Ig-like_fold"/>
</dbReference>
<sequence>MRYKKIMILIILIVSLFTVSAVNAVDDGNSLVMDSNDIIGADTLDGDNLLSTDAAGDEVLTSSAHIVNSSNYNTYFSSKGAFISSSINEGDILQIDGSFNGKNFIFRDPVNVVGTSTNDLKECIFTFYSGASGSTISNLKISNTIEYSYGIFLNGAQNCTIHDCIINNTGQASYTICVGNGANYNNVSNNVLNAYGSTYGHGTRSTPPIILCNAHYNYIGDNYITCDDANAIYLSSYSGGPLEGGESTFNRICNNMIKYNVLPTSWGYGIQIMGSNNTVSSNTIIGAYRGISMTNGGNIIENNWILNLTGADFNNPGEMTGGEIAIVGSYNSIIRNNHIVNSRIISAGCAISVLDDSVVENNYVQVLLQGNGIHPKGNNILVKNNTIITVSGSGVLYNTYSHDLIVLNNTIFSESGTGVLIKKVSNKKIPSNITIIDNTFIVESEEKAINTDSDIANITIESNNILLISNSTINVFAEKNSIVYGESIAFHITTNVDGNIIVRTDSFNTTIKTSNCIADIEIPNLDAGEYLFEFEFHPNYIFYEDSINYYTIKVNKSSTVISASDVNIAYKDPNGELVATITNEHEKPLLVDLNVNINGQDYTVKTDSNGQAILALDTLTPGTYTATISYKGSGNYEASTTTAKVTVTKSGTIISAPDVNIAYKDPNGELVATITNEHGKPLVVSLNIGLNGKTYTVKTDSNGQATLSIATLTPGTYTATISYKGSSNYKASTVIALVTVTKSGTVISAPDVNIAYKDPNGELLATITNEHGKLLVVNLNVNFNGKDYTLRTDSNGQASLAIDTLKPGTYTATISYKGSSNYKATSTTAKVTVTKSATVISAPDVSVSYGDPNGKLVSTITNEHGKPLVVKLNVDLNGKTYTATTDSKGQIRVSTADLAPGTYSAAISYKGSSNYEATSATAKIVVKQ</sequence>
<dbReference type="Gene3D" id="2.60.40.10">
    <property type="entry name" value="Immunoglobulins"/>
    <property type="match status" value="1"/>
</dbReference>
<organism evidence="2 3">
    <name type="scientific">Methanobrevibacter millerae</name>
    <dbReference type="NCBI Taxonomy" id="230361"/>
    <lineage>
        <taxon>Archaea</taxon>
        <taxon>Methanobacteriati</taxon>
        <taxon>Methanobacteriota</taxon>
        <taxon>Methanomada group</taxon>
        <taxon>Methanobacteria</taxon>
        <taxon>Methanobacteriales</taxon>
        <taxon>Methanobacteriaceae</taxon>
        <taxon>Methanobrevibacter</taxon>
    </lineage>
</organism>
<feature type="domain" description="Right handed beta helix" evidence="1">
    <location>
        <begin position="313"/>
        <end position="440"/>
    </location>
</feature>
<protein>
    <recommendedName>
        <fullName evidence="1">Right handed beta helix domain-containing protein</fullName>
    </recommendedName>
</protein>
<dbReference type="EMBL" id="SUTE01000063">
    <property type="protein sequence ID" value="MBE6505677.1"/>
    <property type="molecule type" value="Genomic_DNA"/>
</dbReference>
<dbReference type="SUPFAM" id="SSF51126">
    <property type="entry name" value="Pectin lyase-like"/>
    <property type="match status" value="2"/>
</dbReference>
<evidence type="ECO:0000313" key="2">
    <source>
        <dbReference type="EMBL" id="MBE6505677.1"/>
    </source>
</evidence>
<dbReference type="SMART" id="SM00710">
    <property type="entry name" value="PbH1"/>
    <property type="match status" value="8"/>
</dbReference>
<dbReference type="Gene3D" id="2.160.20.10">
    <property type="entry name" value="Single-stranded right-handed beta-helix, Pectin lyase-like"/>
    <property type="match status" value="1"/>
</dbReference>
<comment type="caution">
    <text evidence="2">The sequence shown here is derived from an EMBL/GenBank/DDBJ whole genome shotgun (WGS) entry which is preliminary data.</text>
</comment>
<dbReference type="InterPro" id="IPR039448">
    <property type="entry name" value="Beta_helix"/>
</dbReference>
<evidence type="ECO:0000313" key="3">
    <source>
        <dbReference type="Proteomes" id="UP000762703"/>
    </source>
</evidence>
<dbReference type="Pfam" id="PF13229">
    <property type="entry name" value="Beta_helix"/>
    <property type="match status" value="2"/>
</dbReference>
<dbReference type="RefSeq" id="WP_303737327.1">
    <property type="nucleotide sequence ID" value="NZ_SUTE01000063.1"/>
</dbReference>
<dbReference type="AlphaFoldDB" id="A0A8T3VD55"/>
<dbReference type="Proteomes" id="UP000762703">
    <property type="component" value="Unassembled WGS sequence"/>
</dbReference>
<dbReference type="InterPro" id="IPR006626">
    <property type="entry name" value="PbH1"/>
</dbReference>